<dbReference type="AlphaFoldDB" id="A0A7V8V5N3"/>
<organism evidence="1 2">
    <name type="scientific">Bremerella alba</name>
    <dbReference type="NCBI Taxonomy" id="980252"/>
    <lineage>
        <taxon>Bacteria</taxon>
        <taxon>Pseudomonadati</taxon>
        <taxon>Planctomycetota</taxon>
        <taxon>Planctomycetia</taxon>
        <taxon>Pirellulales</taxon>
        <taxon>Pirellulaceae</taxon>
        <taxon>Bremerella</taxon>
    </lineage>
</organism>
<sequence length="82" mass="9128">MLLQILRKTHFALLAVAGRRGLKQFKLKEIGSLTGWQAEIPSFARSFGIVTTSNQSQPNAVVSDARQAMNRIGKAIWLETRC</sequence>
<dbReference type="Proteomes" id="UP000551616">
    <property type="component" value="Unassembled WGS sequence"/>
</dbReference>
<keyword evidence="2" id="KW-1185">Reference proteome</keyword>
<evidence type="ECO:0000313" key="2">
    <source>
        <dbReference type="Proteomes" id="UP000551616"/>
    </source>
</evidence>
<protein>
    <submittedName>
        <fullName evidence="1">Uncharacterized protein</fullName>
    </submittedName>
</protein>
<comment type="caution">
    <text evidence="1">The sequence shown here is derived from an EMBL/GenBank/DDBJ whole genome shotgun (WGS) entry which is preliminary data.</text>
</comment>
<reference evidence="1 2" key="1">
    <citation type="submission" date="2020-05" db="EMBL/GenBank/DDBJ databases">
        <title>Bremerella alba sp. nov., a novel planctomycete isolated from the surface of the macroalga Fucus spiralis.</title>
        <authorList>
            <person name="Godinho O."/>
            <person name="Botelho R."/>
            <person name="Albuquerque L."/>
            <person name="Wiegand S."/>
            <person name="Da Costa M.S."/>
            <person name="Lobo-Da-Cunha A."/>
            <person name="Jogler C."/>
            <person name="Lage O.M."/>
        </authorList>
    </citation>
    <scope>NUCLEOTIDE SEQUENCE [LARGE SCALE GENOMIC DNA]</scope>
    <source>
        <strain evidence="1 2">FF15</strain>
    </source>
</reference>
<proteinExistence type="predicted"/>
<accession>A0A7V8V5N3</accession>
<gene>
    <name evidence="1" type="ORF">HOV93_23990</name>
</gene>
<dbReference type="EMBL" id="JABRWO010000006">
    <property type="protein sequence ID" value="MBA2115226.1"/>
    <property type="molecule type" value="Genomic_DNA"/>
</dbReference>
<evidence type="ECO:0000313" key="1">
    <source>
        <dbReference type="EMBL" id="MBA2115226.1"/>
    </source>
</evidence>
<name>A0A7V8V5N3_9BACT</name>